<dbReference type="PRINTS" id="PR01035">
    <property type="entry name" value="TCRTETA"/>
</dbReference>
<keyword evidence="4 6" id="KW-1133">Transmembrane helix</keyword>
<feature type="domain" description="Major facilitator superfamily (MFS) profile" evidence="7">
    <location>
        <begin position="1"/>
        <end position="107"/>
    </location>
</feature>
<organism evidence="8 9">
    <name type="scientific">Chryseobacterium gleum ATCC 35910</name>
    <dbReference type="NCBI Taxonomy" id="525257"/>
    <lineage>
        <taxon>Bacteria</taxon>
        <taxon>Pseudomonadati</taxon>
        <taxon>Bacteroidota</taxon>
        <taxon>Flavobacteriia</taxon>
        <taxon>Flavobacteriales</taxon>
        <taxon>Weeksellaceae</taxon>
        <taxon>Chryseobacterium group</taxon>
        <taxon>Chryseobacterium</taxon>
    </lineage>
</organism>
<keyword evidence="3 6" id="KW-0812">Transmembrane</keyword>
<dbReference type="PANTHER" id="PTHR23504">
    <property type="entry name" value="MAJOR FACILITATOR SUPERFAMILY DOMAIN-CONTAINING PROTEIN 10"/>
    <property type="match status" value="1"/>
</dbReference>
<keyword evidence="5 6" id="KW-0472">Membrane</keyword>
<dbReference type="Proteomes" id="UP000002969">
    <property type="component" value="Unassembled WGS sequence"/>
</dbReference>
<evidence type="ECO:0000256" key="5">
    <source>
        <dbReference type="ARBA" id="ARBA00023136"/>
    </source>
</evidence>
<evidence type="ECO:0000256" key="2">
    <source>
        <dbReference type="ARBA" id="ARBA00022448"/>
    </source>
</evidence>
<comment type="caution">
    <text evidence="8">The sequence shown here is derived from an EMBL/GenBank/DDBJ whole genome shotgun (WGS) entry which is preliminary data.</text>
</comment>
<keyword evidence="9" id="KW-1185">Reference proteome</keyword>
<dbReference type="PANTHER" id="PTHR23504:SF15">
    <property type="entry name" value="MAJOR FACILITATOR SUPERFAMILY (MFS) PROFILE DOMAIN-CONTAINING PROTEIN"/>
    <property type="match status" value="1"/>
</dbReference>
<evidence type="ECO:0000256" key="1">
    <source>
        <dbReference type="ARBA" id="ARBA00004141"/>
    </source>
</evidence>
<evidence type="ECO:0000256" key="3">
    <source>
        <dbReference type="ARBA" id="ARBA00022692"/>
    </source>
</evidence>
<name>A0ABN0AM46_CHRGE</name>
<dbReference type="Gene3D" id="1.20.1250.20">
    <property type="entry name" value="MFS general substrate transporter like domains"/>
    <property type="match status" value="1"/>
</dbReference>
<gene>
    <name evidence="8" type="ORF">HMPREF0204_13185</name>
</gene>
<dbReference type="EMBL" id="ACKQ02000007">
    <property type="protein sequence ID" value="EFK34116.1"/>
    <property type="molecule type" value="Genomic_DNA"/>
</dbReference>
<dbReference type="PROSITE" id="PS50850">
    <property type="entry name" value="MFS"/>
    <property type="match status" value="1"/>
</dbReference>
<dbReference type="InterPro" id="IPR001958">
    <property type="entry name" value="Tet-R_TetA/multi-R_MdtG-like"/>
</dbReference>
<evidence type="ECO:0000256" key="6">
    <source>
        <dbReference type="SAM" id="Phobius"/>
    </source>
</evidence>
<evidence type="ECO:0000259" key="7">
    <source>
        <dbReference type="PROSITE" id="PS50850"/>
    </source>
</evidence>
<evidence type="ECO:0000256" key="4">
    <source>
        <dbReference type="ARBA" id="ARBA00022989"/>
    </source>
</evidence>
<evidence type="ECO:0000313" key="9">
    <source>
        <dbReference type="Proteomes" id="UP000002969"/>
    </source>
</evidence>
<evidence type="ECO:0000313" key="8">
    <source>
        <dbReference type="EMBL" id="EFK34116.1"/>
    </source>
</evidence>
<dbReference type="InterPro" id="IPR020846">
    <property type="entry name" value="MFS_dom"/>
</dbReference>
<sequence length="107" mass="11640">MTGLPQVTLLFYYIADSTEADERAKWYGYIGAVMGIGKIGGPALGGLLGSISIGLTFFITAALIFLSAVAVYFLLPESLPKEKRTTHLSLNSFNTFSHFKDIFLLEA</sequence>
<proteinExistence type="predicted"/>
<reference evidence="8" key="1">
    <citation type="submission" date="2010-06" db="EMBL/GenBank/DDBJ databases">
        <authorList>
            <person name="Muzny D."/>
            <person name="Qin X."/>
            <person name="Buhay C."/>
            <person name="Dugan-Rocha S."/>
            <person name="Ding Y."/>
            <person name="Chen G."/>
            <person name="Hawes A."/>
            <person name="Holder M."/>
            <person name="Jhangiani S."/>
            <person name="Johnson A."/>
            <person name="Khan Z."/>
            <person name="Li Z."/>
            <person name="Liu W."/>
            <person name="Liu X."/>
            <person name="Perez L."/>
            <person name="Shen H."/>
            <person name="Wang Q."/>
            <person name="Watt J."/>
            <person name="Xi L."/>
            <person name="Xin Y."/>
            <person name="Zhou J."/>
            <person name="Deng J."/>
            <person name="Jiang H."/>
            <person name="Liu Y."/>
            <person name="Qu J."/>
            <person name="Song X.-Z."/>
            <person name="Zhang L."/>
            <person name="Villasana D."/>
            <person name="Johnson A."/>
            <person name="Liu J."/>
            <person name="Liyanage D."/>
            <person name="Lorensuhewa L."/>
            <person name="Robinson T."/>
            <person name="Song A."/>
            <person name="Song B.-B."/>
            <person name="Dinh H."/>
            <person name="Thornton R."/>
            <person name="Coyle M."/>
            <person name="Francisco L."/>
            <person name="Jackson L."/>
            <person name="Javaid M."/>
            <person name="Korchina V."/>
            <person name="Kovar C."/>
            <person name="Mata R."/>
            <person name="Mathew T."/>
            <person name="Ngo R."/>
            <person name="Nguyen L."/>
            <person name="Nguyen N."/>
            <person name="Okwuonu G."/>
            <person name="Ongeri F."/>
            <person name="Pham C."/>
            <person name="Simmons D."/>
            <person name="Wilczek-Boney K."/>
            <person name="Hale W."/>
            <person name="Jakkamsetti A."/>
            <person name="Pham P."/>
            <person name="Ruth R."/>
            <person name="San Lucas F."/>
            <person name="Warren J."/>
            <person name="Zhang J."/>
            <person name="Zhao Z."/>
            <person name="Zhou C."/>
            <person name="Zhu D."/>
            <person name="Lee S."/>
            <person name="Bess C."/>
            <person name="Blankenburg K."/>
            <person name="Forbes L."/>
            <person name="Fu Q."/>
            <person name="Gubbala S."/>
            <person name="Hirani K."/>
            <person name="Jayaseelan J.C."/>
            <person name="Lara F."/>
            <person name="Munidasa M."/>
            <person name="Palculict T."/>
            <person name="Patil S."/>
            <person name="Pu L.-L."/>
            <person name="Saada N."/>
            <person name="Tang L."/>
            <person name="Weissenberger G."/>
            <person name="Zhu Y."/>
            <person name="Hemphill L."/>
            <person name="Shang Y."/>
            <person name="Youmans B."/>
            <person name="Ayvaz T."/>
            <person name="Ross M."/>
            <person name="Santibanez J."/>
            <person name="Aqrawi P."/>
            <person name="Gross S."/>
            <person name="Joshi V."/>
            <person name="Fowler G."/>
            <person name="Nazareth L."/>
            <person name="Reid J."/>
            <person name="Worley K."/>
            <person name="Petrosino J."/>
            <person name="Highlander S."/>
            <person name="Gibbs R."/>
        </authorList>
    </citation>
    <scope>NUCLEOTIDE SEQUENCE [LARGE SCALE GENOMIC DNA]</scope>
    <source>
        <strain evidence="8">ATCC 35910</strain>
    </source>
</reference>
<comment type="subcellular location">
    <subcellularLocation>
        <location evidence="1">Membrane</location>
        <topology evidence="1">Multi-pass membrane protein</topology>
    </subcellularLocation>
</comment>
<dbReference type="Pfam" id="PF07690">
    <property type="entry name" value="MFS_1"/>
    <property type="match status" value="1"/>
</dbReference>
<accession>A0ABN0AM46</accession>
<dbReference type="InterPro" id="IPR036259">
    <property type="entry name" value="MFS_trans_sf"/>
</dbReference>
<dbReference type="SUPFAM" id="SSF103473">
    <property type="entry name" value="MFS general substrate transporter"/>
    <property type="match status" value="1"/>
</dbReference>
<keyword evidence="2" id="KW-0813">Transport</keyword>
<dbReference type="InterPro" id="IPR011701">
    <property type="entry name" value="MFS"/>
</dbReference>
<feature type="transmembrane region" description="Helical" evidence="6">
    <location>
        <begin position="51"/>
        <end position="75"/>
    </location>
</feature>
<protein>
    <recommendedName>
        <fullName evidence="7">Major facilitator superfamily (MFS) profile domain-containing protein</fullName>
    </recommendedName>
</protein>